<evidence type="ECO:0000259" key="7">
    <source>
        <dbReference type="PROSITE" id="PS51669"/>
    </source>
</evidence>
<dbReference type="PROSITE" id="PS51669">
    <property type="entry name" value="4FE4S_MOW_BIS_MGD"/>
    <property type="match status" value="1"/>
</dbReference>
<dbReference type="GO" id="GO:0030288">
    <property type="term" value="C:outer membrane-bounded periplasmic space"/>
    <property type="evidence" value="ECO:0007669"/>
    <property type="project" value="TreeGrafter"/>
</dbReference>
<reference evidence="8 9" key="1">
    <citation type="submission" date="2019-03" db="EMBL/GenBank/DDBJ databases">
        <title>Genomic Encyclopedia of Type Strains, Phase IV (KMG-IV): sequencing the most valuable type-strain genomes for metagenomic binning, comparative biology and taxonomic classification.</title>
        <authorList>
            <person name="Goeker M."/>
        </authorList>
    </citation>
    <scope>NUCLEOTIDE SEQUENCE [LARGE SCALE GENOMIC DNA]</scope>
    <source>
        <strain evidence="8 9">DSM 24984</strain>
    </source>
</reference>
<dbReference type="EMBL" id="SMGG01000001">
    <property type="protein sequence ID" value="TCK63269.1"/>
    <property type="molecule type" value="Genomic_DNA"/>
</dbReference>
<dbReference type="PANTHER" id="PTHR43742:SF3">
    <property type="entry name" value="DIMETHYL SULFOXIDE REDUCTASE DMSA"/>
    <property type="match status" value="1"/>
</dbReference>
<keyword evidence="4" id="KW-0560">Oxidoreductase</keyword>
<dbReference type="InterPro" id="IPR006963">
    <property type="entry name" value="Mopterin_OxRdtase_4Fe-4S_dom"/>
</dbReference>
<dbReference type="Gene3D" id="2.40.40.20">
    <property type="match status" value="1"/>
</dbReference>
<dbReference type="Pfam" id="PF00384">
    <property type="entry name" value="Molybdopterin"/>
    <property type="match status" value="1"/>
</dbReference>
<evidence type="ECO:0000256" key="4">
    <source>
        <dbReference type="ARBA" id="ARBA00023002"/>
    </source>
</evidence>
<dbReference type="Pfam" id="PF10518">
    <property type="entry name" value="TAT_signal"/>
    <property type="match status" value="1"/>
</dbReference>
<evidence type="ECO:0000256" key="3">
    <source>
        <dbReference type="ARBA" id="ARBA00022729"/>
    </source>
</evidence>
<keyword evidence="5" id="KW-0408">Iron</keyword>
<dbReference type="PANTHER" id="PTHR43742">
    <property type="entry name" value="TRIMETHYLAMINE-N-OXIDE REDUCTASE"/>
    <property type="match status" value="1"/>
</dbReference>
<protein>
    <submittedName>
        <fullName evidence="8">Anaerobic dimethyl sulfoxide reductase subunit A</fullName>
    </submittedName>
</protein>
<dbReference type="Proteomes" id="UP000294614">
    <property type="component" value="Unassembled WGS sequence"/>
</dbReference>
<organism evidence="8 9">
    <name type="scientific">Seleniivibrio woodruffii</name>
    <dbReference type="NCBI Taxonomy" id="1078050"/>
    <lineage>
        <taxon>Bacteria</taxon>
        <taxon>Pseudomonadati</taxon>
        <taxon>Deferribacterota</taxon>
        <taxon>Deferribacteres</taxon>
        <taxon>Deferribacterales</taxon>
        <taxon>Geovibrionaceae</taxon>
        <taxon>Seleniivibrio</taxon>
    </lineage>
</organism>
<dbReference type="GO" id="GO:0016491">
    <property type="term" value="F:oxidoreductase activity"/>
    <property type="evidence" value="ECO:0007669"/>
    <property type="project" value="UniProtKB-KW"/>
</dbReference>
<dbReference type="InterPro" id="IPR050612">
    <property type="entry name" value="Prok_Mopterin_Oxidored"/>
</dbReference>
<dbReference type="SUPFAM" id="SSF50692">
    <property type="entry name" value="ADC-like"/>
    <property type="match status" value="1"/>
</dbReference>
<evidence type="ECO:0000313" key="9">
    <source>
        <dbReference type="Proteomes" id="UP000294614"/>
    </source>
</evidence>
<evidence type="ECO:0000313" key="8">
    <source>
        <dbReference type="EMBL" id="TCK63269.1"/>
    </source>
</evidence>
<gene>
    <name evidence="8" type="ORF">C8D98_0002</name>
</gene>
<proteinExistence type="inferred from homology"/>
<feature type="domain" description="4Fe-4S Mo/W bis-MGD-type" evidence="7">
    <location>
        <begin position="57"/>
        <end position="123"/>
    </location>
</feature>
<dbReference type="PROSITE" id="PS51318">
    <property type="entry name" value="TAT"/>
    <property type="match status" value="1"/>
</dbReference>
<dbReference type="GO" id="GO:0009055">
    <property type="term" value="F:electron transfer activity"/>
    <property type="evidence" value="ECO:0007669"/>
    <property type="project" value="TreeGrafter"/>
</dbReference>
<evidence type="ECO:0000256" key="5">
    <source>
        <dbReference type="ARBA" id="ARBA00023004"/>
    </source>
</evidence>
<evidence type="ECO:0000256" key="6">
    <source>
        <dbReference type="ARBA" id="ARBA00023014"/>
    </source>
</evidence>
<keyword evidence="6" id="KW-0411">Iron-sulfur</keyword>
<dbReference type="InterPro" id="IPR006656">
    <property type="entry name" value="Mopterin_OxRdtase"/>
</dbReference>
<dbReference type="AlphaFoldDB" id="A0A4R1KIM6"/>
<accession>A0A4R1KIM6</accession>
<dbReference type="InterPro" id="IPR019546">
    <property type="entry name" value="TAT_signal_bac_arc"/>
</dbReference>
<dbReference type="Gene3D" id="3.40.50.740">
    <property type="match status" value="2"/>
</dbReference>
<dbReference type="GO" id="GO:0009061">
    <property type="term" value="P:anaerobic respiration"/>
    <property type="evidence" value="ECO:0007669"/>
    <property type="project" value="TreeGrafter"/>
</dbReference>
<dbReference type="SUPFAM" id="SSF53706">
    <property type="entry name" value="Formate dehydrogenase/DMSO reductase, domains 1-3"/>
    <property type="match status" value="1"/>
</dbReference>
<comment type="similarity">
    <text evidence="1">Belongs to the prokaryotic molybdopterin-containing oxidoreductase family.</text>
</comment>
<keyword evidence="9" id="KW-1185">Reference proteome</keyword>
<dbReference type="PROSITE" id="PS51257">
    <property type="entry name" value="PROKAR_LIPOPROTEIN"/>
    <property type="match status" value="1"/>
</dbReference>
<dbReference type="GO" id="GO:0043546">
    <property type="term" value="F:molybdopterin cofactor binding"/>
    <property type="evidence" value="ECO:0007669"/>
    <property type="project" value="InterPro"/>
</dbReference>
<dbReference type="RefSeq" id="WP_132870856.1">
    <property type="nucleotide sequence ID" value="NZ_SMGG01000001.1"/>
</dbReference>
<dbReference type="Gene3D" id="2.20.25.90">
    <property type="entry name" value="ADC-like domains"/>
    <property type="match status" value="1"/>
</dbReference>
<dbReference type="GO" id="GO:0051536">
    <property type="term" value="F:iron-sulfur cluster binding"/>
    <property type="evidence" value="ECO:0007669"/>
    <property type="project" value="UniProtKB-KW"/>
</dbReference>
<dbReference type="Pfam" id="PF01568">
    <property type="entry name" value="Molydop_binding"/>
    <property type="match status" value="1"/>
</dbReference>
<keyword evidence="3" id="KW-0732">Signal</keyword>
<dbReference type="GO" id="GO:0030151">
    <property type="term" value="F:molybdenum ion binding"/>
    <property type="evidence" value="ECO:0007669"/>
    <property type="project" value="TreeGrafter"/>
</dbReference>
<dbReference type="InterPro" id="IPR009010">
    <property type="entry name" value="Asp_de-COase-like_dom_sf"/>
</dbReference>
<comment type="caution">
    <text evidence="8">The sequence shown here is derived from an EMBL/GenBank/DDBJ whole genome shotgun (WGS) entry which is preliminary data.</text>
</comment>
<dbReference type="OrthoDB" id="9810782at2"/>
<dbReference type="Gene3D" id="3.40.228.10">
    <property type="entry name" value="Dimethylsulfoxide Reductase, domain 2"/>
    <property type="match status" value="1"/>
</dbReference>
<evidence type="ECO:0000256" key="1">
    <source>
        <dbReference type="ARBA" id="ARBA00010312"/>
    </source>
</evidence>
<keyword evidence="2" id="KW-0479">Metal-binding</keyword>
<evidence type="ECO:0000256" key="2">
    <source>
        <dbReference type="ARBA" id="ARBA00022723"/>
    </source>
</evidence>
<name>A0A4R1KIM6_9BACT</name>
<dbReference type="InterPro" id="IPR006657">
    <property type="entry name" value="MoPterin_dinucl-bd_dom"/>
</dbReference>
<sequence>MSFKEKLLNSTSFTRRTFLKGASVAGATAALYGCGGGGGGKTYMEEDTTVEVPKITERAVMGSTPHNCGGRCSSKYYIKDGVVKRIVTDENPDNNSLGTTANDPQRRSCVRCRSRKQWFYRQDRLLYPLKQTGNRGDVNGFVRISWEQAFTEIGQKLKSIVDTHGARSLHAIYGSGDSTGWAGASVGRLFNMLGGSLPYRDDYSWPALDHVATFTEGAGYIPEGNSRGDIVNAEHVFLWSYNGHEAIWGTQSGWYLTQAKERGIPMTAIDTRVSKTAATVADELVTLAPTTDAALILGMMHHLLTTRNVDLDVAFIKSHLHGFFDDPAATSYQASVAAGTYVVPNGASLSAYVMGNVQHAENGAASIYPNTIGYNVNTSGPMTDPLAGKRAPIYGQIPKTPEWASAITGVPAAKIREMADTLLDKKCTIWNGSGFQRHSESEQAVWLLRVLSVITKNFGAPGCSYGMQPWSWVSGPANGMGLSNPVSAAMTPVLYDATEMTTTAFYANDTKNTIPVFIWLDAVENGGTGTSRWNDGQVKALQKGIKCIFNFSGNVLANQSGDVNLSKSILSDKTKCELLVTCDHFMTSSAMMCDYVLPGTMQMEKPGASTGWFSEEVLCVPQVLEAPGEVRSEYDICAGIAGSLGLEAQYRDGKTMEDRLAAGWAAGVTAGRYNISYDEFKEKGIWKGNLPITIKYQSFRNNPAANPLSTPSGKFEAYAQWMMEDYQARHYNNIDPFGTLENGGLIRDAKRPAGSNAMRFVYPIPMYIPSVEGRHADGSHPDLTNREAAGYTYTLHTWHVMYRSHSTLNSVAYLNENFKQDIHGNPAFLPETRKAANNGAVKTWEDGVYEPVWINPIDASALGLTTGDRVLIENDRGKIYASTVVTNRVPAQVLCIGQGSWHSKEGGVDVGGCANTLTHARPSRICQGMTLANDCRVKITKA</sequence>
<dbReference type="InterPro" id="IPR006311">
    <property type="entry name" value="TAT_signal"/>
</dbReference>